<accession>A0A6G0Y361</accession>
<feature type="non-terminal residue" evidence="1">
    <location>
        <position position="60"/>
    </location>
</feature>
<dbReference type="EMBL" id="VUJU01006558">
    <property type="protein sequence ID" value="KAF0748232.1"/>
    <property type="molecule type" value="Genomic_DNA"/>
</dbReference>
<name>A0A6G0Y361_APHCR</name>
<dbReference type="OrthoDB" id="8069600at2759"/>
<dbReference type="Proteomes" id="UP000478052">
    <property type="component" value="Unassembled WGS sequence"/>
</dbReference>
<dbReference type="InterPro" id="IPR036691">
    <property type="entry name" value="Endo/exonu/phosph_ase_sf"/>
</dbReference>
<comment type="caution">
    <text evidence="1">The sequence shown here is derived from an EMBL/GenBank/DDBJ whole genome shotgun (WGS) entry which is preliminary data.</text>
</comment>
<keyword evidence="2" id="KW-1185">Reference proteome</keyword>
<reference evidence="1 2" key="1">
    <citation type="submission" date="2019-08" db="EMBL/GenBank/DDBJ databases">
        <title>Whole genome of Aphis craccivora.</title>
        <authorList>
            <person name="Voronova N.V."/>
            <person name="Shulinski R.S."/>
            <person name="Bandarenka Y.V."/>
            <person name="Zhorov D.G."/>
            <person name="Warner D."/>
        </authorList>
    </citation>
    <scope>NUCLEOTIDE SEQUENCE [LARGE SCALE GENOMIC DNA]</scope>
    <source>
        <strain evidence="1">180601</strain>
        <tissue evidence="1">Whole Body</tissue>
    </source>
</reference>
<evidence type="ECO:0000313" key="2">
    <source>
        <dbReference type="Proteomes" id="UP000478052"/>
    </source>
</evidence>
<dbReference type="AlphaFoldDB" id="A0A6G0Y361"/>
<organism evidence="1 2">
    <name type="scientific">Aphis craccivora</name>
    <name type="common">Cowpea aphid</name>
    <dbReference type="NCBI Taxonomy" id="307492"/>
    <lineage>
        <taxon>Eukaryota</taxon>
        <taxon>Metazoa</taxon>
        <taxon>Ecdysozoa</taxon>
        <taxon>Arthropoda</taxon>
        <taxon>Hexapoda</taxon>
        <taxon>Insecta</taxon>
        <taxon>Pterygota</taxon>
        <taxon>Neoptera</taxon>
        <taxon>Paraneoptera</taxon>
        <taxon>Hemiptera</taxon>
        <taxon>Sternorrhyncha</taxon>
        <taxon>Aphidomorpha</taxon>
        <taxon>Aphidoidea</taxon>
        <taxon>Aphididae</taxon>
        <taxon>Aphidini</taxon>
        <taxon>Aphis</taxon>
        <taxon>Aphis</taxon>
    </lineage>
</organism>
<proteinExistence type="predicted"/>
<protein>
    <submittedName>
        <fullName evidence="1">DDE-1 domain-containing protein</fullName>
    </submittedName>
</protein>
<dbReference type="Gene3D" id="3.60.10.10">
    <property type="entry name" value="Endonuclease/exonuclease/phosphatase"/>
    <property type="match status" value="1"/>
</dbReference>
<sequence>MFLLIQLHTNSNIPNVRGLRTKLHDVISNFPILNYDIFILTETWLSSHIVDAELGFTGFT</sequence>
<evidence type="ECO:0000313" key="1">
    <source>
        <dbReference type="EMBL" id="KAF0748232.1"/>
    </source>
</evidence>
<gene>
    <name evidence="1" type="ORF">FWK35_00018838</name>
</gene>